<protein>
    <submittedName>
        <fullName evidence="2">Uncharacterized protein</fullName>
    </submittedName>
</protein>
<proteinExistence type="predicted"/>
<evidence type="ECO:0000313" key="2">
    <source>
        <dbReference type="EMBL" id="PZO40299.1"/>
    </source>
</evidence>
<evidence type="ECO:0000313" key="3">
    <source>
        <dbReference type="Proteomes" id="UP000249081"/>
    </source>
</evidence>
<evidence type="ECO:0000256" key="1">
    <source>
        <dbReference type="SAM" id="MobiDB-lite"/>
    </source>
</evidence>
<feature type="region of interest" description="Disordered" evidence="1">
    <location>
        <begin position="58"/>
        <end position="79"/>
    </location>
</feature>
<sequence length="79" mass="8570">MSAIQPGQADTFADYFKLSFAPSDILAYFGTSLERRSLSLPQYTGALDRLADLKAGIEEKSNRPFPGGDSVRPSQQKGS</sequence>
<gene>
    <name evidence="2" type="ORF">DCF17_12070</name>
</gene>
<organism evidence="2 3">
    <name type="scientific">Shackletoniella antarctica</name>
    <dbReference type="NCBI Taxonomy" id="268115"/>
    <lineage>
        <taxon>Bacteria</taxon>
        <taxon>Bacillati</taxon>
        <taxon>Cyanobacteriota</taxon>
        <taxon>Cyanophyceae</taxon>
        <taxon>Oculatellales</taxon>
        <taxon>Oculatellaceae</taxon>
        <taxon>Shackletoniella</taxon>
    </lineage>
</organism>
<dbReference type="AlphaFoldDB" id="A0A2W4WEJ5"/>
<dbReference type="EMBL" id="QBMN01000076">
    <property type="protein sequence ID" value="PZO40299.1"/>
    <property type="molecule type" value="Genomic_DNA"/>
</dbReference>
<comment type="caution">
    <text evidence="2">The sequence shown here is derived from an EMBL/GenBank/DDBJ whole genome shotgun (WGS) entry which is preliminary data.</text>
</comment>
<accession>A0A2W4WEJ5</accession>
<reference evidence="2 3" key="2">
    <citation type="submission" date="2018-06" db="EMBL/GenBank/DDBJ databases">
        <title>Metagenomic assembly of (sub)arctic Cyanobacteria and their associated microbiome from non-axenic cultures.</title>
        <authorList>
            <person name="Baurain D."/>
        </authorList>
    </citation>
    <scope>NUCLEOTIDE SEQUENCE [LARGE SCALE GENOMIC DNA]</scope>
    <source>
        <strain evidence="2">ULC041bin1</strain>
    </source>
</reference>
<name>A0A2W4WEJ5_9CYAN</name>
<reference evidence="3" key="1">
    <citation type="submission" date="2018-04" db="EMBL/GenBank/DDBJ databases">
        <authorList>
            <person name="Cornet L."/>
        </authorList>
    </citation>
    <scope>NUCLEOTIDE SEQUENCE [LARGE SCALE GENOMIC DNA]</scope>
</reference>
<dbReference type="Proteomes" id="UP000249081">
    <property type="component" value="Unassembled WGS sequence"/>
</dbReference>